<dbReference type="Gramene" id="RZC47152">
    <property type="protein sequence ID" value="RZC47152"/>
    <property type="gene ID" value="C5167_040089"/>
</dbReference>
<name>A0A4Y7IHI0_PAPSO</name>
<evidence type="ECO:0000313" key="1">
    <source>
        <dbReference type="EMBL" id="RZC47152.1"/>
    </source>
</evidence>
<keyword evidence="2" id="KW-1185">Reference proteome</keyword>
<proteinExistence type="predicted"/>
<dbReference type="EMBL" id="CM010715">
    <property type="protein sequence ID" value="RZC47152.1"/>
    <property type="molecule type" value="Genomic_DNA"/>
</dbReference>
<gene>
    <name evidence="1" type="ORF">C5167_040089</name>
</gene>
<evidence type="ECO:0000313" key="2">
    <source>
        <dbReference type="Proteomes" id="UP000316621"/>
    </source>
</evidence>
<dbReference type="Proteomes" id="UP000316621">
    <property type="component" value="Chromosome 1"/>
</dbReference>
<dbReference type="SUPFAM" id="SSF56655">
    <property type="entry name" value="Carbohydrate phosphatase"/>
    <property type="match status" value="1"/>
</dbReference>
<dbReference type="Gene3D" id="3.30.540.10">
    <property type="entry name" value="Fructose-1,6-Bisphosphatase, subunit A, domain 1"/>
    <property type="match status" value="1"/>
</dbReference>
<organism evidence="1 2">
    <name type="scientific">Papaver somniferum</name>
    <name type="common">Opium poppy</name>
    <dbReference type="NCBI Taxonomy" id="3469"/>
    <lineage>
        <taxon>Eukaryota</taxon>
        <taxon>Viridiplantae</taxon>
        <taxon>Streptophyta</taxon>
        <taxon>Embryophyta</taxon>
        <taxon>Tracheophyta</taxon>
        <taxon>Spermatophyta</taxon>
        <taxon>Magnoliopsida</taxon>
        <taxon>Ranunculales</taxon>
        <taxon>Papaveraceae</taxon>
        <taxon>Papaveroideae</taxon>
        <taxon>Papaver</taxon>
    </lineage>
</organism>
<protein>
    <submittedName>
        <fullName evidence="1">Uncharacterized protein</fullName>
    </submittedName>
</protein>
<dbReference type="AlphaFoldDB" id="A0A4Y7IHI0"/>
<accession>A0A4Y7IHI0</accession>
<reference evidence="1 2" key="1">
    <citation type="journal article" date="2018" name="Science">
        <title>The opium poppy genome and morphinan production.</title>
        <authorList>
            <person name="Guo L."/>
            <person name="Winzer T."/>
            <person name="Yang X."/>
            <person name="Li Y."/>
            <person name="Ning Z."/>
            <person name="He Z."/>
            <person name="Teodor R."/>
            <person name="Lu Y."/>
            <person name="Bowser T.A."/>
            <person name="Graham I.A."/>
            <person name="Ye K."/>
        </authorList>
    </citation>
    <scope>NUCLEOTIDE SEQUENCE [LARGE SCALE GENOMIC DNA]</scope>
    <source>
        <strain evidence="2">cv. HN1</strain>
        <tissue evidence="1">Leaves</tissue>
    </source>
</reference>
<dbReference type="STRING" id="3469.A0A4Y7IHI0"/>
<sequence>MGSTDKMSETAILGVVNENFNDHLIFMEEGGLIGDSSSDYRWSIDPLGGEAFCNGQKIHVSQTDQVVRSPLATRFGNG</sequence>